<feature type="region of interest" description="Disordered" evidence="2">
    <location>
        <begin position="1"/>
        <end position="23"/>
    </location>
</feature>
<dbReference type="InterPro" id="IPR013216">
    <property type="entry name" value="Methyltransf_11"/>
</dbReference>
<accession>A0A9P7MJG4</accession>
<dbReference type="Proteomes" id="UP000706124">
    <property type="component" value="Unassembled WGS sequence"/>
</dbReference>
<dbReference type="OrthoDB" id="10256176at2759"/>
<evidence type="ECO:0000259" key="3">
    <source>
        <dbReference type="Pfam" id="PF08241"/>
    </source>
</evidence>
<evidence type="ECO:0000313" key="5">
    <source>
        <dbReference type="Proteomes" id="UP000706124"/>
    </source>
</evidence>
<dbReference type="PANTHER" id="PTHR43591">
    <property type="entry name" value="METHYLTRANSFERASE"/>
    <property type="match status" value="1"/>
</dbReference>
<reference evidence="4 5" key="1">
    <citation type="journal article" date="2020" name="bioRxiv">
        <title>Whole genome comparisons of ergot fungi reveals the divergence and evolution of species within the genus Claviceps are the result of varying mechanisms driving genome evolution and host range expansion.</title>
        <authorList>
            <person name="Wyka S.A."/>
            <person name="Mondo S.J."/>
            <person name="Liu M."/>
            <person name="Dettman J."/>
            <person name="Nalam V."/>
            <person name="Broders K.D."/>
        </authorList>
    </citation>
    <scope>NUCLEOTIDE SEQUENCE [LARGE SCALE GENOMIC DNA]</scope>
    <source>
        <strain evidence="4 5">CCC 1485</strain>
    </source>
</reference>
<dbReference type="PANTHER" id="PTHR43591:SF92">
    <property type="entry name" value="METHYLTRANSFERASE TYPE 11 DOMAIN-CONTAINING PROTEIN"/>
    <property type="match status" value="1"/>
</dbReference>
<evidence type="ECO:0000256" key="2">
    <source>
        <dbReference type="SAM" id="MobiDB-lite"/>
    </source>
</evidence>
<keyword evidence="5" id="KW-1185">Reference proteome</keyword>
<feature type="domain" description="Methyltransferase type 11" evidence="3">
    <location>
        <begin position="707"/>
        <end position="799"/>
    </location>
</feature>
<comment type="similarity">
    <text evidence="1">Belongs to the methyltransferase superfamily. LaeA methyltransferase family.</text>
</comment>
<dbReference type="Gene3D" id="3.40.50.150">
    <property type="entry name" value="Vaccinia Virus protein VP39"/>
    <property type="match status" value="1"/>
</dbReference>
<dbReference type="InterPro" id="IPR029063">
    <property type="entry name" value="SAM-dependent_MTases_sf"/>
</dbReference>
<dbReference type="AlphaFoldDB" id="A0A9P7MJG4"/>
<protein>
    <recommendedName>
        <fullName evidence="3">Methyltransferase type 11 domain-containing protein</fullName>
    </recommendedName>
</protein>
<dbReference type="Pfam" id="PF08241">
    <property type="entry name" value="Methyltransf_11"/>
    <property type="match status" value="1"/>
</dbReference>
<dbReference type="SUPFAM" id="SSF53335">
    <property type="entry name" value="S-adenosyl-L-methionine-dependent methyltransferases"/>
    <property type="match status" value="1"/>
</dbReference>
<organism evidence="4 5">
    <name type="scientific">Claviceps pazoutovae</name>
    <dbReference type="NCBI Taxonomy" id="1649127"/>
    <lineage>
        <taxon>Eukaryota</taxon>
        <taxon>Fungi</taxon>
        <taxon>Dikarya</taxon>
        <taxon>Ascomycota</taxon>
        <taxon>Pezizomycotina</taxon>
        <taxon>Sordariomycetes</taxon>
        <taxon>Hypocreomycetidae</taxon>
        <taxon>Hypocreales</taxon>
        <taxon>Clavicipitaceae</taxon>
        <taxon>Claviceps</taxon>
    </lineage>
</organism>
<proteinExistence type="inferred from homology"/>
<name>A0A9P7MJG4_9HYPO</name>
<comment type="caution">
    <text evidence="4">The sequence shown here is derived from an EMBL/GenBank/DDBJ whole genome shotgun (WGS) entry which is preliminary data.</text>
</comment>
<evidence type="ECO:0000256" key="1">
    <source>
        <dbReference type="ARBA" id="ARBA00038158"/>
    </source>
</evidence>
<dbReference type="EMBL" id="SRPO01000021">
    <property type="protein sequence ID" value="KAG5948038.1"/>
    <property type="molecule type" value="Genomic_DNA"/>
</dbReference>
<sequence>MEEDSDDGQSSKDTATDQQRIRRHLPLLKMEARLSPVSDYLPTPRGVHRHSASFLPASPSTISEDGSLPTTLSTNMWYRASTGTDITEFEDIYDVSDQDDDDDLASSRHFQLSSLERTSHDRAVSQAISKQPTHLFVPVNASNRPDGPWSAVDNFKAVSPVPITPSVQLHMPPALLDFMQRQSNTDDLIISTPPSLDGSLSSEQLAALSAPSTPVIGNDEEKAEETWTGIHLDPGALATLDSLFKGERFNGEGFNGEGFSGVDGVYAQLPQVIDASMTMTQSNAETLQQPLRVVTTYPSPTVQRSSTPSPVRQSLTDLTRLSIPSPGGFFSGLSPRTRAAWHLPAQSPIDMSLPTTATAEQFYRGPWNSQSPVPPVPKRSNSAEGFYRSVNLSSAPIEQVVDVQDEDLDAYTDSMPTARPTVQRRDSVESVESGYIFIMGPSSAGVDEAPTEITGEYDPNYIQKQQQEALVNLGRTELWLLAQRSHLNGASGEENGASPTAVLGGSANVNKAEELQPETQTEFEEFDHNVEGGNQTMRFSNGISTTVQPKRLPSKLLRQESAYYRSFQEYFVRTQPQDVFVQRDCRSEALQSQRTGLRETHCNQLLGKHQLSVVPQSAKKRLSANVVRDDNDLTDDPEKLRKERELEAMEQMRLPAWHVAALKFLNGGRLISAPVTKRLTRLSGPTSGVNGRARILDLGGQVTGGWAWHCALQYPNTEVATVTTKAVVQLSNSNIRGPPNHRQVSVQRLTRLPFADDHFDLVSARELHCVLKFNGENGEDEWESCLRECMRVLKPGGFLEFSIMDSDIINAGPLGLAKSVEFGYTLKTLGYDPSPSKLWLSRLSRAGFEQVRRAWVCLPVGAKRKMSPVSVKHNASSSFIRNGHQNARQMVDTMDMGSSDNIANVCSLIGTWSWEQWLLRCETEKVAGEMRLVDAAAAGASKRGVGRCLDGVHAILEEGRERKAGFRMLRGYARKPRHGSRVV</sequence>
<gene>
    <name evidence="4" type="ORF">E4U60_002451</name>
</gene>
<evidence type="ECO:0000313" key="4">
    <source>
        <dbReference type="EMBL" id="KAG5948038.1"/>
    </source>
</evidence>
<dbReference type="GO" id="GO:0008757">
    <property type="term" value="F:S-adenosylmethionine-dependent methyltransferase activity"/>
    <property type="evidence" value="ECO:0007669"/>
    <property type="project" value="InterPro"/>
</dbReference>